<gene>
    <name evidence="2" type="ORF">PTI45_04192</name>
</gene>
<dbReference type="Pfam" id="PF01978">
    <property type="entry name" value="TrmB"/>
    <property type="match status" value="1"/>
</dbReference>
<dbReference type="CDD" id="cd09124">
    <property type="entry name" value="PLDc_like_TrmB_middle"/>
    <property type="match status" value="1"/>
</dbReference>
<dbReference type="InterPro" id="IPR036390">
    <property type="entry name" value="WH_DNA-bd_sf"/>
</dbReference>
<keyword evidence="3" id="KW-1185">Reference proteome</keyword>
<feature type="domain" description="Transcription regulator TrmB N-terminal" evidence="1">
    <location>
        <begin position="8"/>
        <end position="74"/>
    </location>
</feature>
<accession>A0A1E3KXR3</accession>
<proteinExistence type="predicted"/>
<dbReference type="EMBL" id="MDER01000086">
    <property type="protein sequence ID" value="ODP26352.1"/>
    <property type="molecule type" value="Genomic_DNA"/>
</dbReference>
<dbReference type="RefSeq" id="WP_069329513.1">
    <property type="nucleotide sequence ID" value="NZ_MDER01000086.1"/>
</dbReference>
<reference evidence="2 3" key="1">
    <citation type="submission" date="2016-08" db="EMBL/GenBank/DDBJ databases">
        <title>Genome sequencing of Paenibacillus sp. TI45-13ar, isolated from Korean traditional nuruk.</title>
        <authorList>
            <person name="Kim S.-J."/>
        </authorList>
    </citation>
    <scope>NUCLEOTIDE SEQUENCE [LARGE SCALE GENOMIC DNA]</scope>
    <source>
        <strain evidence="2 3">TI45-13ar</strain>
    </source>
</reference>
<dbReference type="STRING" id="1886670.PTI45_04192"/>
<dbReference type="AlphaFoldDB" id="A0A1E3KXR3"/>
<dbReference type="PANTHER" id="PTHR34293">
    <property type="entry name" value="HTH-TYPE TRANSCRIPTIONAL REGULATOR TRMBL2"/>
    <property type="match status" value="1"/>
</dbReference>
<dbReference type="Gene3D" id="1.10.10.10">
    <property type="entry name" value="Winged helix-like DNA-binding domain superfamily/Winged helix DNA-binding domain"/>
    <property type="match status" value="1"/>
</dbReference>
<dbReference type="InterPro" id="IPR002831">
    <property type="entry name" value="Tscrpt_reg_TrmB_N"/>
</dbReference>
<protein>
    <recommendedName>
        <fullName evidence="1">Transcription regulator TrmB N-terminal domain-containing protein</fullName>
    </recommendedName>
</protein>
<dbReference type="PANTHER" id="PTHR34293:SF1">
    <property type="entry name" value="HTH-TYPE TRANSCRIPTIONAL REGULATOR TRMBL2"/>
    <property type="match status" value="1"/>
</dbReference>
<comment type="caution">
    <text evidence="2">The sequence shown here is derived from an EMBL/GenBank/DDBJ whole genome shotgun (WGS) entry which is preliminary data.</text>
</comment>
<evidence type="ECO:0000313" key="3">
    <source>
        <dbReference type="Proteomes" id="UP000094578"/>
    </source>
</evidence>
<name>A0A1E3KXR3_9BACL</name>
<dbReference type="Proteomes" id="UP000094578">
    <property type="component" value="Unassembled WGS sequence"/>
</dbReference>
<evidence type="ECO:0000313" key="2">
    <source>
        <dbReference type="EMBL" id="ODP26352.1"/>
    </source>
</evidence>
<dbReference type="PATRIC" id="fig|1886670.3.peg.4222"/>
<dbReference type="SUPFAM" id="SSF46785">
    <property type="entry name" value="Winged helix' DNA-binding domain"/>
    <property type="match status" value="1"/>
</dbReference>
<dbReference type="InterPro" id="IPR036388">
    <property type="entry name" value="WH-like_DNA-bd_sf"/>
</dbReference>
<evidence type="ECO:0000259" key="1">
    <source>
        <dbReference type="Pfam" id="PF01978"/>
    </source>
</evidence>
<dbReference type="InterPro" id="IPR051797">
    <property type="entry name" value="TrmB-like"/>
</dbReference>
<organism evidence="2 3">
    <name type="scientific">Paenibacillus nuruki</name>
    <dbReference type="NCBI Taxonomy" id="1886670"/>
    <lineage>
        <taxon>Bacteria</taxon>
        <taxon>Bacillati</taxon>
        <taxon>Bacillota</taxon>
        <taxon>Bacilli</taxon>
        <taxon>Bacillales</taxon>
        <taxon>Paenibacillaceae</taxon>
        <taxon>Paenibacillus</taxon>
    </lineage>
</organism>
<sequence>MEQLLNHLRHLGFTELEAKVMVSLTQQGTQSGYEVAKRLGVSRSNVYATLQRLVSRGVIQLTPGEPARYTMMPIKEFTQMISGQMGESLTYLEQHMPSETHEQPSFFIVEGERKVIETLNRELDKASEEIVAGIWREEAKWSRQGLERAEQRGVRVLWSFEGDEDGKFSGMLPLTASQQGGRKFWLVVDRRWCIVGMRGDELPAQAIVTEHPLMVELLLQHFAQEIILFELENDLGAELIQRYGEGYEHILNKYMPSFVHKDID</sequence>